<dbReference type="GO" id="GO:0003700">
    <property type="term" value="F:DNA-binding transcription factor activity"/>
    <property type="evidence" value="ECO:0007669"/>
    <property type="project" value="InterPro"/>
</dbReference>
<dbReference type="AlphaFoldDB" id="A0A7W7WRL4"/>
<dbReference type="InterPro" id="IPR036390">
    <property type="entry name" value="WH_DNA-bd_sf"/>
</dbReference>
<dbReference type="SUPFAM" id="SSF46785">
    <property type="entry name" value="Winged helix' DNA-binding domain"/>
    <property type="match status" value="1"/>
</dbReference>
<evidence type="ECO:0000256" key="2">
    <source>
        <dbReference type="ARBA" id="ARBA00023125"/>
    </source>
</evidence>
<keyword evidence="3" id="KW-0804">Transcription</keyword>
<evidence type="ECO:0000256" key="3">
    <source>
        <dbReference type="ARBA" id="ARBA00023163"/>
    </source>
</evidence>
<dbReference type="InterPro" id="IPR036388">
    <property type="entry name" value="WH-like_DNA-bd_sf"/>
</dbReference>
<keyword evidence="6" id="KW-1185">Reference proteome</keyword>
<comment type="caution">
    <text evidence="5">The sequence shown here is derived from an EMBL/GenBank/DDBJ whole genome shotgun (WGS) entry which is preliminary data.</text>
</comment>
<evidence type="ECO:0000313" key="6">
    <source>
        <dbReference type="Proteomes" id="UP000578819"/>
    </source>
</evidence>
<dbReference type="RefSeq" id="WP_184536429.1">
    <property type="nucleotide sequence ID" value="NZ_JACHJW010000001.1"/>
</dbReference>
<dbReference type="PANTHER" id="PTHR44846">
    <property type="entry name" value="MANNOSYL-D-GLYCERATE TRANSPORT/METABOLISM SYSTEM REPRESSOR MNGR-RELATED"/>
    <property type="match status" value="1"/>
</dbReference>
<dbReference type="Pfam" id="PF07702">
    <property type="entry name" value="UTRA"/>
    <property type="match status" value="1"/>
</dbReference>
<sequence length="258" mass="28462">MTDNPGDRVRDRQQQIASDLRALILSGDLEPGHQLPATAALVKQYGVTNQTVQRALRILKEEGFIEGQAGRGVFSTSRRPYVVRASHYSRPTSPGKPYPWITDPYRRDRRGSSQLLSVGERPAPAQVAAAFGIATGDPVVMRHQLLLLNDEPAELVWLYFPVELARGTPLAAPHRIQGGTPAILTGLGLPPRHAVDQVGTRLATVEEFIALRLPTNMPVLRQLRVAYTDGERPIEVAVIIKAGHQYEIQYTLPCDNDE</sequence>
<proteinExistence type="predicted"/>
<accession>A0A7W7WRL4</accession>
<dbReference type="InterPro" id="IPR028978">
    <property type="entry name" value="Chorismate_lyase_/UTRA_dom_sf"/>
</dbReference>
<dbReference type="CDD" id="cd07377">
    <property type="entry name" value="WHTH_GntR"/>
    <property type="match status" value="1"/>
</dbReference>
<gene>
    <name evidence="5" type="ORF">FHR38_004425</name>
</gene>
<reference evidence="5 6" key="1">
    <citation type="submission" date="2020-08" db="EMBL/GenBank/DDBJ databases">
        <title>Sequencing the genomes of 1000 actinobacteria strains.</title>
        <authorList>
            <person name="Klenk H.-P."/>
        </authorList>
    </citation>
    <scope>NUCLEOTIDE SEQUENCE [LARGE SCALE GENOMIC DNA]</scope>
    <source>
        <strain evidence="5 6">DSM 45886</strain>
    </source>
</reference>
<evidence type="ECO:0000313" key="5">
    <source>
        <dbReference type="EMBL" id="MBB4960692.1"/>
    </source>
</evidence>
<dbReference type="PANTHER" id="PTHR44846:SF17">
    <property type="entry name" value="GNTR-FAMILY TRANSCRIPTIONAL REGULATOR"/>
    <property type="match status" value="1"/>
</dbReference>
<dbReference type="GO" id="GO:0045892">
    <property type="term" value="P:negative regulation of DNA-templated transcription"/>
    <property type="evidence" value="ECO:0007669"/>
    <property type="project" value="TreeGrafter"/>
</dbReference>
<dbReference type="InterPro" id="IPR011663">
    <property type="entry name" value="UTRA"/>
</dbReference>
<dbReference type="SMART" id="SM00866">
    <property type="entry name" value="UTRA"/>
    <property type="match status" value="1"/>
</dbReference>
<dbReference type="Gene3D" id="1.10.10.10">
    <property type="entry name" value="Winged helix-like DNA-binding domain superfamily/Winged helix DNA-binding domain"/>
    <property type="match status" value="1"/>
</dbReference>
<dbReference type="PROSITE" id="PS50949">
    <property type="entry name" value="HTH_GNTR"/>
    <property type="match status" value="1"/>
</dbReference>
<protein>
    <submittedName>
        <fullName evidence="5">GntR family transcriptional regulator</fullName>
    </submittedName>
</protein>
<dbReference type="Pfam" id="PF00392">
    <property type="entry name" value="GntR"/>
    <property type="match status" value="1"/>
</dbReference>
<dbReference type="Gene3D" id="3.40.1410.10">
    <property type="entry name" value="Chorismate lyase-like"/>
    <property type="match status" value="1"/>
</dbReference>
<evidence type="ECO:0000259" key="4">
    <source>
        <dbReference type="PROSITE" id="PS50949"/>
    </source>
</evidence>
<keyword evidence="1" id="KW-0805">Transcription regulation</keyword>
<dbReference type="SMART" id="SM00345">
    <property type="entry name" value="HTH_GNTR"/>
    <property type="match status" value="1"/>
</dbReference>
<dbReference type="GO" id="GO:0003677">
    <property type="term" value="F:DNA binding"/>
    <property type="evidence" value="ECO:0007669"/>
    <property type="project" value="UniProtKB-KW"/>
</dbReference>
<dbReference type="EMBL" id="JACHJW010000001">
    <property type="protein sequence ID" value="MBB4960692.1"/>
    <property type="molecule type" value="Genomic_DNA"/>
</dbReference>
<feature type="domain" description="HTH gntR-type" evidence="4">
    <location>
        <begin position="10"/>
        <end position="78"/>
    </location>
</feature>
<dbReference type="SUPFAM" id="SSF64288">
    <property type="entry name" value="Chorismate lyase-like"/>
    <property type="match status" value="1"/>
</dbReference>
<dbReference type="Proteomes" id="UP000578819">
    <property type="component" value="Unassembled WGS sequence"/>
</dbReference>
<organism evidence="5 6">
    <name type="scientific">Micromonospora polyrhachis</name>
    <dbReference type="NCBI Taxonomy" id="1282883"/>
    <lineage>
        <taxon>Bacteria</taxon>
        <taxon>Bacillati</taxon>
        <taxon>Actinomycetota</taxon>
        <taxon>Actinomycetes</taxon>
        <taxon>Micromonosporales</taxon>
        <taxon>Micromonosporaceae</taxon>
        <taxon>Micromonospora</taxon>
    </lineage>
</organism>
<dbReference type="InterPro" id="IPR000524">
    <property type="entry name" value="Tscrpt_reg_HTH_GntR"/>
</dbReference>
<keyword evidence="2" id="KW-0238">DNA-binding</keyword>
<dbReference type="InterPro" id="IPR050679">
    <property type="entry name" value="Bact_HTH_transcr_reg"/>
</dbReference>
<evidence type="ECO:0000256" key="1">
    <source>
        <dbReference type="ARBA" id="ARBA00023015"/>
    </source>
</evidence>
<name>A0A7W7WRL4_9ACTN</name>